<dbReference type="Proteomes" id="UP000249422">
    <property type="component" value="Unassembled WGS sequence"/>
</dbReference>
<accession>A0AAX1PNZ5</accession>
<dbReference type="AlphaFoldDB" id="A0AAX1PNZ5"/>
<reference evidence="1 2" key="1">
    <citation type="submission" date="2018-06" db="EMBL/GenBank/DDBJ databases">
        <title>Freshwater and sediment microbial communities from various areas in North America, analyzing microbe dynamics in response to fracking.</title>
        <authorList>
            <person name="Lamendella R."/>
        </authorList>
    </citation>
    <scope>NUCLEOTIDE SEQUENCE [LARGE SCALE GENOMIC DNA]</scope>
    <source>
        <strain evidence="1 2">17</strain>
    </source>
</reference>
<name>A0AAX1PNZ5_AERSA</name>
<gene>
    <name evidence="1" type="ORF">DEU50_101630</name>
</gene>
<evidence type="ECO:0000313" key="2">
    <source>
        <dbReference type="Proteomes" id="UP000249422"/>
    </source>
</evidence>
<sequence length="296" mass="34538">MQQHITPVRIANSLQQDSSFNGVYVLVEGDTDNKLYKKLTLEENTKIKVTFGKKKMRETYDILEERGFSRMMGIRDADFIRLNKTGKFDINYDKNIFITDFHDTEVMMIDSDAFDSFIHEVSLEENILKFTENKGNIRDYIYSLVTPIACLRLANKIHDLGLAFKPVRPEGNKLKFKKFICEKEIIYLGHDKLINTVIEYSTNRGSAIAHRDYILEKLNEIINERLPEKEIFNGHDLAETIYIVCKKGLKSTHEALNNATCVESMFRLAYNKADFSKTKLYIDLVRYQENEKIYII</sequence>
<evidence type="ECO:0000313" key="1">
    <source>
        <dbReference type="EMBL" id="RAJ09886.1"/>
    </source>
</evidence>
<organism evidence="1 2">
    <name type="scientific">Aeromonas salmonicida</name>
    <dbReference type="NCBI Taxonomy" id="645"/>
    <lineage>
        <taxon>Bacteria</taxon>
        <taxon>Pseudomonadati</taxon>
        <taxon>Pseudomonadota</taxon>
        <taxon>Gammaproteobacteria</taxon>
        <taxon>Aeromonadales</taxon>
        <taxon>Aeromonadaceae</taxon>
        <taxon>Aeromonas</taxon>
    </lineage>
</organism>
<dbReference type="EMBL" id="QLLM01000001">
    <property type="protein sequence ID" value="RAJ09886.1"/>
    <property type="molecule type" value="Genomic_DNA"/>
</dbReference>
<comment type="caution">
    <text evidence="1">The sequence shown here is derived from an EMBL/GenBank/DDBJ whole genome shotgun (WGS) entry which is preliminary data.</text>
</comment>
<proteinExistence type="predicted"/>
<dbReference type="RefSeq" id="WP_111587667.1">
    <property type="nucleotide sequence ID" value="NZ_CAWNWF010000001.1"/>
</dbReference>
<protein>
    <submittedName>
        <fullName evidence="1">Uncharacterized protein DUF4435</fullName>
    </submittedName>
</protein>